<feature type="compositionally biased region" description="Basic and acidic residues" evidence="1">
    <location>
        <begin position="615"/>
        <end position="626"/>
    </location>
</feature>
<dbReference type="Gene3D" id="1.10.150.50">
    <property type="entry name" value="Transcription Factor, Ets-1"/>
    <property type="match status" value="1"/>
</dbReference>
<comment type="caution">
    <text evidence="3">The sequence shown here is derived from an EMBL/GenBank/DDBJ whole genome shotgun (WGS) entry which is preliminary data.</text>
</comment>
<dbReference type="AlphaFoldDB" id="A0AAW0UQP8"/>
<feature type="domain" description="SAM" evidence="2">
    <location>
        <begin position="666"/>
        <end position="715"/>
    </location>
</feature>
<feature type="compositionally biased region" description="Basic and acidic residues" evidence="1">
    <location>
        <begin position="338"/>
        <end position="357"/>
    </location>
</feature>
<keyword evidence="4" id="KW-1185">Reference proteome</keyword>
<feature type="compositionally biased region" description="Basic and acidic residues" evidence="1">
    <location>
        <begin position="598"/>
        <end position="607"/>
    </location>
</feature>
<dbReference type="Proteomes" id="UP001487740">
    <property type="component" value="Unassembled WGS sequence"/>
</dbReference>
<feature type="region of interest" description="Disordered" evidence="1">
    <location>
        <begin position="105"/>
        <end position="146"/>
    </location>
</feature>
<dbReference type="PANTHER" id="PTHR12247">
    <property type="entry name" value="POLYCOMB GROUP PROTEIN"/>
    <property type="match status" value="1"/>
</dbReference>
<feature type="compositionally biased region" description="Pro residues" evidence="1">
    <location>
        <begin position="632"/>
        <end position="651"/>
    </location>
</feature>
<dbReference type="SUPFAM" id="SSF47769">
    <property type="entry name" value="SAM/Pointed domain"/>
    <property type="match status" value="1"/>
</dbReference>
<dbReference type="PANTHER" id="PTHR12247:SF138">
    <property type="entry name" value="POLYHOMEOTIC DISTAL, ISOFORM A-RELATED"/>
    <property type="match status" value="1"/>
</dbReference>
<feature type="compositionally biased region" description="Low complexity" evidence="1">
    <location>
        <begin position="372"/>
        <end position="381"/>
    </location>
</feature>
<dbReference type="SMART" id="SM00454">
    <property type="entry name" value="SAM"/>
    <property type="match status" value="1"/>
</dbReference>
<sequence length="756" mass="79821">MPKTVADSKGLEVAAAAALTFLETISASRQQGYFQHLPWDSSDLAYPGPRGPPTAATPTCIPIRPDNTHNSDTVIRCREFKAKLTKWEVVTHNWMTKDWTAIRAGSRGTKSGRGSGGSAGEDRVKGTWASGDLGGRRESGFGAETPEGAHATLTLNRPTKLHLQTPGRADWSLLARDPHQEPGASCTPHPANVCPWGEDMSEHGRGHATPRGTGRAHSAVPHSLSSQPLLWLLGRTGWAQAAGRTGSGTCSARAASVIPAWPVLPLPSGACGARHNAKRGHDNQGEGEAAQDPALNNNTPFTKDKEQAAVAAATAAAAAAYGTKGRKKVRREVLNGTRVEERMPSDSTNDVKSERLSPDPGSDAPATTHATPSPSVSPKSPASHRTRTPSFPGTPPNPAFTPPAAITSAYDRFSPLSLGGVGGLPGGPGAIKQMESLTNRNCSDLMRSLAAKYNNSNPNDYFSSPNNGFLRHPLGGLAGLKHGSAPFLGVPTPPTTSASAKDTDKKIDTPPVSTAAGISALPHPGGPPMFPGAAGLSGFPAFPLVDMSSSQVLLNMVRNASATQQSQLENYLRGAMKRPADAPTSPLDLSATMTTKRPRTEPSKSFDVKTLFGLPHEEEKKLETKAHTTRSPTPPKPRPTPSPGSHKPPTPCSDKNCPSLETIGHWTVDDVCSFVGSIELCAEYVEAFREQRIDGSALPLLTEEHLTSSINMKLGPALKLRSVLARRLGACNVCLHCDHCHSQTQERRPSSASSGQ</sequence>
<name>A0AAW0UQP8_SCYPA</name>
<feature type="region of interest" description="Disordered" evidence="1">
    <location>
        <begin position="272"/>
        <end position="301"/>
    </location>
</feature>
<evidence type="ECO:0000259" key="2">
    <source>
        <dbReference type="PROSITE" id="PS50105"/>
    </source>
</evidence>
<dbReference type="Pfam" id="PF00536">
    <property type="entry name" value="SAM_1"/>
    <property type="match status" value="1"/>
</dbReference>
<dbReference type="GO" id="GO:0035102">
    <property type="term" value="C:PRC1 complex"/>
    <property type="evidence" value="ECO:0007669"/>
    <property type="project" value="TreeGrafter"/>
</dbReference>
<feature type="region of interest" description="Disordered" evidence="1">
    <location>
        <begin position="318"/>
        <end position="405"/>
    </location>
</feature>
<dbReference type="PROSITE" id="PS50105">
    <property type="entry name" value="SAM_DOMAIN"/>
    <property type="match status" value="1"/>
</dbReference>
<proteinExistence type="predicted"/>
<evidence type="ECO:0000256" key="1">
    <source>
        <dbReference type="SAM" id="MobiDB-lite"/>
    </source>
</evidence>
<protein>
    <recommendedName>
        <fullName evidence="2">SAM domain-containing protein</fullName>
    </recommendedName>
</protein>
<evidence type="ECO:0000313" key="4">
    <source>
        <dbReference type="Proteomes" id="UP001487740"/>
    </source>
</evidence>
<dbReference type="GO" id="GO:0003682">
    <property type="term" value="F:chromatin binding"/>
    <property type="evidence" value="ECO:0007669"/>
    <property type="project" value="TreeGrafter"/>
</dbReference>
<reference evidence="3 4" key="1">
    <citation type="submission" date="2023-03" db="EMBL/GenBank/DDBJ databases">
        <title>High-quality genome of Scylla paramamosain provides insights in environmental adaptation.</title>
        <authorList>
            <person name="Zhang L."/>
        </authorList>
    </citation>
    <scope>NUCLEOTIDE SEQUENCE [LARGE SCALE GENOMIC DNA]</scope>
    <source>
        <strain evidence="3">LZ_2023a</strain>
        <tissue evidence="3">Muscle</tissue>
    </source>
</reference>
<gene>
    <name evidence="3" type="ORF">O3P69_000704</name>
</gene>
<dbReference type="InterPro" id="IPR050548">
    <property type="entry name" value="PcG_chromatin_remod_factors"/>
</dbReference>
<dbReference type="GO" id="GO:0042393">
    <property type="term" value="F:histone binding"/>
    <property type="evidence" value="ECO:0007669"/>
    <property type="project" value="TreeGrafter"/>
</dbReference>
<dbReference type="InterPro" id="IPR001660">
    <property type="entry name" value="SAM"/>
</dbReference>
<organism evidence="3 4">
    <name type="scientific">Scylla paramamosain</name>
    <name type="common">Mud crab</name>
    <dbReference type="NCBI Taxonomy" id="85552"/>
    <lineage>
        <taxon>Eukaryota</taxon>
        <taxon>Metazoa</taxon>
        <taxon>Ecdysozoa</taxon>
        <taxon>Arthropoda</taxon>
        <taxon>Crustacea</taxon>
        <taxon>Multicrustacea</taxon>
        <taxon>Malacostraca</taxon>
        <taxon>Eumalacostraca</taxon>
        <taxon>Eucarida</taxon>
        <taxon>Decapoda</taxon>
        <taxon>Pleocyemata</taxon>
        <taxon>Brachyura</taxon>
        <taxon>Eubrachyura</taxon>
        <taxon>Portunoidea</taxon>
        <taxon>Portunidae</taxon>
        <taxon>Portuninae</taxon>
        <taxon>Scylla</taxon>
    </lineage>
</organism>
<dbReference type="EMBL" id="JARAKH010000007">
    <property type="protein sequence ID" value="KAK8402464.1"/>
    <property type="molecule type" value="Genomic_DNA"/>
</dbReference>
<feature type="compositionally biased region" description="Pro residues" evidence="1">
    <location>
        <begin position="392"/>
        <end position="401"/>
    </location>
</feature>
<feature type="region of interest" description="Disordered" evidence="1">
    <location>
        <begin position="577"/>
        <end position="653"/>
    </location>
</feature>
<dbReference type="GO" id="GO:0045892">
    <property type="term" value="P:negative regulation of DNA-templated transcription"/>
    <property type="evidence" value="ECO:0007669"/>
    <property type="project" value="TreeGrafter"/>
</dbReference>
<evidence type="ECO:0000313" key="3">
    <source>
        <dbReference type="EMBL" id="KAK8402464.1"/>
    </source>
</evidence>
<accession>A0AAW0UQP8</accession>
<dbReference type="InterPro" id="IPR013761">
    <property type="entry name" value="SAM/pointed_sf"/>
</dbReference>